<proteinExistence type="predicted"/>
<evidence type="ECO:0000313" key="3">
    <source>
        <dbReference type="Proteomes" id="UP000664203"/>
    </source>
</evidence>
<dbReference type="OrthoDB" id="5378225at2759"/>
<gene>
    <name evidence="2" type="ORF">ALECFALPRED_008316</name>
</gene>
<reference evidence="2" key="1">
    <citation type="submission" date="2021-03" db="EMBL/GenBank/DDBJ databases">
        <authorList>
            <person name="Tagirdzhanova G."/>
        </authorList>
    </citation>
    <scope>NUCLEOTIDE SEQUENCE</scope>
</reference>
<feature type="compositionally biased region" description="Basic residues" evidence="1">
    <location>
        <begin position="358"/>
        <end position="372"/>
    </location>
</feature>
<feature type="compositionally biased region" description="Acidic residues" evidence="1">
    <location>
        <begin position="387"/>
        <end position="399"/>
    </location>
</feature>
<evidence type="ECO:0000256" key="1">
    <source>
        <dbReference type="SAM" id="MobiDB-lite"/>
    </source>
</evidence>
<sequence>MDSLADLWVRSGKKHQRLYQGSMEDLIKELRAWVERRKAKNNVNMEVRWNTFHVIDSLQEAPNQPGGFQGGQIAAIMARQLENLDRNRNLEKEKNRETLLANFFLATLKHRGIRWPRMPYIAQTQADADVCAFLGSVDQGFDARTELEILEDSTRITQWQAELTRRDAIRAQEIANDPIPGVNTHPVGAVGGRFRREIANDPTKSTMQAFTDAADSIMIPGSMEFAMGRNSAGTASTPSTTGQTNHATAEDNPTTDDMVVYMGDSLGNVHITTDRSSNIGADTPDDLNNGASSSSSNDATTTPKITNDASGVSSNTPADTPNITNIAAGPSSSAATDTGAGDEALPVAEGQDEGSKASKAKKKREGRKRAKAARAQGAAEKAGTSVGDDDDEDDGGKVR</sequence>
<comment type="caution">
    <text evidence="2">The sequence shown here is derived from an EMBL/GenBank/DDBJ whole genome shotgun (WGS) entry which is preliminary data.</text>
</comment>
<feature type="compositionally biased region" description="Low complexity" evidence="1">
    <location>
        <begin position="373"/>
        <end position="383"/>
    </location>
</feature>
<feature type="region of interest" description="Disordered" evidence="1">
    <location>
        <begin position="227"/>
        <end position="260"/>
    </location>
</feature>
<keyword evidence="3" id="KW-1185">Reference proteome</keyword>
<dbReference type="AlphaFoldDB" id="A0A8H3EU98"/>
<feature type="compositionally biased region" description="Low complexity" evidence="1">
    <location>
        <begin position="231"/>
        <end position="244"/>
    </location>
</feature>
<organism evidence="2 3">
    <name type="scientific">Alectoria fallacina</name>
    <dbReference type="NCBI Taxonomy" id="1903189"/>
    <lineage>
        <taxon>Eukaryota</taxon>
        <taxon>Fungi</taxon>
        <taxon>Dikarya</taxon>
        <taxon>Ascomycota</taxon>
        <taxon>Pezizomycotina</taxon>
        <taxon>Lecanoromycetes</taxon>
        <taxon>OSLEUM clade</taxon>
        <taxon>Lecanoromycetidae</taxon>
        <taxon>Lecanorales</taxon>
        <taxon>Lecanorineae</taxon>
        <taxon>Parmeliaceae</taxon>
        <taxon>Alectoria</taxon>
    </lineage>
</organism>
<feature type="region of interest" description="Disordered" evidence="1">
    <location>
        <begin position="272"/>
        <end position="399"/>
    </location>
</feature>
<name>A0A8H3EU98_9LECA</name>
<protein>
    <submittedName>
        <fullName evidence="2">Uncharacterized protein</fullName>
    </submittedName>
</protein>
<dbReference type="EMBL" id="CAJPDR010000057">
    <property type="protein sequence ID" value="CAF9912826.1"/>
    <property type="molecule type" value="Genomic_DNA"/>
</dbReference>
<accession>A0A8H3EU98</accession>
<dbReference type="Proteomes" id="UP000664203">
    <property type="component" value="Unassembled WGS sequence"/>
</dbReference>
<feature type="compositionally biased region" description="Polar residues" evidence="1">
    <location>
        <begin position="297"/>
        <end position="336"/>
    </location>
</feature>
<evidence type="ECO:0000313" key="2">
    <source>
        <dbReference type="EMBL" id="CAF9912826.1"/>
    </source>
</evidence>